<feature type="transmembrane region" description="Helical" evidence="8">
    <location>
        <begin position="60"/>
        <end position="82"/>
    </location>
</feature>
<keyword evidence="10" id="KW-1185">Reference proteome</keyword>
<evidence type="ECO:0000256" key="1">
    <source>
        <dbReference type="ARBA" id="ARBA00004651"/>
    </source>
</evidence>
<organism evidence="9 10">
    <name type="scientific">Plantactinospora siamensis</name>
    <dbReference type="NCBI Taxonomy" id="555372"/>
    <lineage>
        <taxon>Bacteria</taxon>
        <taxon>Bacillati</taxon>
        <taxon>Actinomycetota</taxon>
        <taxon>Actinomycetes</taxon>
        <taxon>Micromonosporales</taxon>
        <taxon>Micromonosporaceae</taxon>
        <taxon>Plantactinospora</taxon>
    </lineage>
</organism>
<dbReference type="InterPro" id="IPR007208">
    <property type="entry name" value="MrpF/PhaF-like"/>
</dbReference>
<dbReference type="EMBL" id="JBHLUE010000004">
    <property type="protein sequence ID" value="MFC0563756.1"/>
    <property type="molecule type" value="Genomic_DNA"/>
</dbReference>
<dbReference type="PANTHER" id="PTHR34702">
    <property type="entry name" value="NA(+)/H(+) ANTIPORTER SUBUNIT F1"/>
    <property type="match status" value="1"/>
</dbReference>
<accession>A0ABV6NSM2</accession>
<reference evidence="9 10" key="1">
    <citation type="submission" date="2024-09" db="EMBL/GenBank/DDBJ databases">
        <authorList>
            <person name="Sun Q."/>
            <person name="Mori K."/>
        </authorList>
    </citation>
    <scope>NUCLEOTIDE SEQUENCE [LARGE SCALE GENOMIC DNA]</scope>
    <source>
        <strain evidence="9 10">TBRC 2205</strain>
    </source>
</reference>
<proteinExistence type="inferred from homology"/>
<evidence type="ECO:0000313" key="10">
    <source>
        <dbReference type="Proteomes" id="UP001589894"/>
    </source>
</evidence>
<evidence type="ECO:0000313" key="9">
    <source>
        <dbReference type="EMBL" id="MFC0563756.1"/>
    </source>
</evidence>
<evidence type="ECO:0000256" key="5">
    <source>
        <dbReference type="ARBA" id="ARBA00022692"/>
    </source>
</evidence>
<evidence type="ECO:0000256" key="2">
    <source>
        <dbReference type="ARBA" id="ARBA00009212"/>
    </source>
</evidence>
<name>A0ABV6NSM2_9ACTN</name>
<keyword evidence="6 8" id="KW-1133">Transmembrane helix</keyword>
<comment type="caution">
    <text evidence="9">The sequence shown here is derived from an EMBL/GenBank/DDBJ whole genome shotgun (WGS) entry which is preliminary data.</text>
</comment>
<dbReference type="Pfam" id="PF04066">
    <property type="entry name" value="MrpF_PhaF"/>
    <property type="match status" value="1"/>
</dbReference>
<feature type="transmembrane region" description="Helical" evidence="8">
    <location>
        <begin position="33"/>
        <end position="53"/>
    </location>
</feature>
<protein>
    <submittedName>
        <fullName evidence="9">Monovalent cation/H+ antiporter complex subunit F</fullName>
    </submittedName>
</protein>
<keyword evidence="5 8" id="KW-0812">Transmembrane</keyword>
<comment type="subcellular location">
    <subcellularLocation>
        <location evidence="1">Cell membrane</location>
        <topology evidence="1">Multi-pass membrane protein</topology>
    </subcellularLocation>
</comment>
<evidence type="ECO:0000256" key="4">
    <source>
        <dbReference type="ARBA" id="ARBA00022475"/>
    </source>
</evidence>
<evidence type="ECO:0000256" key="6">
    <source>
        <dbReference type="ARBA" id="ARBA00022989"/>
    </source>
</evidence>
<evidence type="ECO:0000256" key="8">
    <source>
        <dbReference type="SAM" id="Phobius"/>
    </source>
</evidence>
<dbReference type="RefSeq" id="WP_377336609.1">
    <property type="nucleotide sequence ID" value="NZ_JBHLUE010000004.1"/>
</dbReference>
<keyword evidence="7 8" id="KW-0472">Membrane</keyword>
<evidence type="ECO:0000256" key="7">
    <source>
        <dbReference type="ARBA" id="ARBA00023136"/>
    </source>
</evidence>
<dbReference type="PANTHER" id="PTHR34702:SF1">
    <property type="entry name" value="NA(+)_H(+) ANTIPORTER SUBUNIT F"/>
    <property type="match status" value="1"/>
</dbReference>
<comment type="similarity">
    <text evidence="2">Belongs to the CPA3 antiporters (TC 2.A.63) subunit F family.</text>
</comment>
<sequence>MTVVGIVVVLLLSAAALVTLVRMARGPAMLDRIVAAEALLSLIVVAVGAEAAITRHATTLPILMVLSLLGFVGSVAVVRFSAGEES</sequence>
<gene>
    <name evidence="9" type="ORF">ACFFHU_06195</name>
</gene>
<keyword evidence="4" id="KW-1003">Cell membrane</keyword>
<keyword evidence="3" id="KW-0813">Transport</keyword>
<dbReference type="Proteomes" id="UP001589894">
    <property type="component" value="Unassembled WGS sequence"/>
</dbReference>
<evidence type="ECO:0000256" key="3">
    <source>
        <dbReference type="ARBA" id="ARBA00022448"/>
    </source>
</evidence>